<gene>
    <name evidence="1" type="ORF">F4821DRAFT_258106</name>
</gene>
<evidence type="ECO:0000313" key="1">
    <source>
        <dbReference type="EMBL" id="KAI6088275.1"/>
    </source>
</evidence>
<organism evidence="1 2">
    <name type="scientific">Hypoxylon rubiginosum</name>
    <dbReference type="NCBI Taxonomy" id="110542"/>
    <lineage>
        <taxon>Eukaryota</taxon>
        <taxon>Fungi</taxon>
        <taxon>Dikarya</taxon>
        <taxon>Ascomycota</taxon>
        <taxon>Pezizomycotina</taxon>
        <taxon>Sordariomycetes</taxon>
        <taxon>Xylariomycetidae</taxon>
        <taxon>Xylariales</taxon>
        <taxon>Hypoxylaceae</taxon>
        <taxon>Hypoxylon</taxon>
    </lineage>
</organism>
<protein>
    <submittedName>
        <fullName evidence="1">Uncharacterized protein</fullName>
    </submittedName>
</protein>
<keyword evidence="2" id="KW-1185">Reference proteome</keyword>
<comment type="caution">
    <text evidence="1">The sequence shown here is derived from an EMBL/GenBank/DDBJ whole genome shotgun (WGS) entry which is preliminary data.</text>
</comment>
<reference evidence="1 2" key="1">
    <citation type="journal article" date="2022" name="New Phytol.">
        <title>Ecological generalism drives hyperdiversity of secondary metabolite gene clusters in xylarialean endophytes.</title>
        <authorList>
            <person name="Franco M.E.E."/>
            <person name="Wisecaver J.H."/>
            <person name="Arnold A.E."/>
            <person name="Ju Y.M."/>
            <person name="Slot J.C."/>
            <person name="Ahrendt S."/>
            <person name="Moore L.P."/>
            <person name="Eastman K.E."/>
            <person name="Scott K."/>
            <person name="Konkel Z."/>
            <person name="Mondo S.J."/>
            <person name="Kuo A."/>
            <person name="Hayes R.D."/>
            <person name="Haridas S."/>
            <person name="Andreopoulos B."/>
            <person name="Riley R."/>
            <person name="LaButti K."/>
            <person name="Pangilinan J."/>
            <person name="Lipzen A."/>
            <person name="Amirebrahimi M."/>
            <person name="Yan J."/>
            <person name="Adam C."/>
            <person name="Keymanesh K."/>
            <person name="Ng V."/>
            <person name="Louie K."/>
            <person name="Northen T."/>
            <person name="Drula E."/>
            <person name="Henrissat B."/>
            <person name="Hsieh H.M."/>
            <person name="Youens-Clark K."/>
            <person name="Lutzoni F."/>
            <person name="Miadlikowska J."/>
            <person name="Eastwood D.C."/>
            <person name="Hamelin R.C."/>
            <person name="Grigoriev I.V."/>
            <person name="U'Ren J.M."/>
        </authorList>
    </citation>
    <scope>NUCLEOTIDE SEQUENCE [LARGE SCALE GENOMIC DNA]</scope>
    <source>
        <strain evidence="1 2">ER1909</strain>
    </source>
</reference>
<accession>A0ACC0D6D7</accession>
<name>A0ACC0D6D7_9PEZI</name>
<sequence>MSRLPPAEKLPLALRKNIRDDWDTKKSDLEQQLSDVLTTPWTVDVNPNQLYPYATDGYAKESLGSCIASYITGAIYRLREYVDYAGDDGLKELNSISYAHVLTIDLDDAKRFSYCGGDIHEGKLRILFSPGNLGVNIEDALNRTVLLQALNDAPAPPSDGSAAVTLSFAARSDIRKEYEPKAEEIRAQIAEALDKPDIKINPNFEDTFAKLQEASKAKNTEVRGDWDGMLGNFTRLYFEGFVSQLKYQKFDEDDMLREGFHDMVEKGEIAFRIVDKLKYDSYCECEIEDGILYLQCTIKYWGTNVESAAQGLINRL</sequence>
<evidence type="ECO:0000313" key="2">
    <source>
        <dbReference type="Proteomes" id="UP001497680"/>
    </source>
</evidence>
<dbReference type="Proteomes" id="UP001497680">
    <property type="component" value="Unassembled WGS sequence"/>
</dbReference>
<proteinExistence type="predicted"/>
<dbReference type="EMBL" id="MU394302">
    <property type="protein sequence ID" value="KAI6088275.1"/>
    <property type="molecule type" value="Genomic_DNA"/>
</dbReference>